<feature type="transmembrane region" description="Helical" evidence="1">
    <location>
        <begin position="252"/>
        <end position="272"/>
    </location>
</feature>
<feature type="transmembrane region" description="Helical" evidence="1">
    <location>
        <begin position="75"/>
        <end position="95"/>
    </location>
</feature>
<keyword evidence="1" id="KW-1133">Transmembrane helix</keyword>
<proteinExistence type="predicted"/>
<feature type="transmembrane region" description="Helical" evidence="1">
    <location>
        <begin position="392"/>
        <end position="411"/>
    </location>
</feature>
<keyword evidence="1" id="KW-0472">Membrane</keyword>
<feature type="transmembrane region" description="Helical" evidence="1">
    <location>
        <begin position="284"/>
        <end position="304"/>
    </location>
</feature>
<organism evidence="2">
    <name type="scientific">freshwater metagenome</name>
    <dbReference type="NCBI Taxonomy" id="449393"/>
    <lineage>
        <taxon>unclassified sequences</taxon>
        <taxon>metagenomes</taxon>
        <taxon>ecological metagenomes</taxon>
    </lineage>
</organism>
<reference evidence="2" key="1">
    <citation type="submission" date="2020-05" db="EMBL/GenBank/DDBJ databases">
        <authorList>
            <person name="Chiriac C."/>
            <person name="Salcher M."/>
            <person name="Ghai R."/>
            <person name="Kavagutti S V."/>
        </authorList>
    </citation>
    <scope>NUCLEOTIDE SEQUENCE</scope>
</reference>
<sequence>MGLFMGLFMDVFMALHMPDWREALESVAPAHHLSDWPVYYLRRGYMRPNREASGPLSTPRQRIASARAWCSQHPLFAWSAVFAAVFLVAGVWISLHPWYPVLDLAMTEFRVRDVGTSHTPLVGLPGRLGYFPDQGSHPGPLSFYALAIVYKLSGSSAHGLEYATVLLSLAAVITALWLATRRGGPGMTSAVAAALGVVLWRYGPLLVTQPWNPYLPLLPWFVVLLAAWSVLDRDPVGWLPFAFFGALCAQTHLPYVGLVGGVGSLMLAVTIWRGVSEPESRAMTMRWCGGSLLLFGVLWIPPLIDQISGHQNISMIVNYFRNPPEAPVGFSSGLRVLLGHFDVLHWAPRGSYSTLVTAGTDASKESALIGFVVLGGWATSAIVACRMRLMRIIPLHVIVASAIVLAAISLSRVFGDLWYYLSLWMVSIVVLAVFVGVWTLYAVLIARGVVPYAIGKWRSGAVGATAFASLLLFTIASMQVGPPEATLADPLGVIVNHVDKALKDGAGGVTKSDRFVVTWTDAYYIGSQGYGLVNELERRGWHVGVPDTWRIPVTRQRVIGDNLATKELRFASGGYLRDLITSNDPGVTLLVKYDPRSRAEQATYERDRRNLIASLQSRGEGEIAKQVDLSLFSASLAPSLTQREKNLVGEMLRLGQSSGVLLVPIGFNR</sequence>
<accession>A0A6J7KTR2</accession>
<feature type="transmembrane region" description="Helical" evidence="1">
    <location>
        <begin position="160"/>
        <end position="179"/>
    </location>
</feature>
<evidence type="ECO:0000313" key="2">
    <source>
        <dbReference type="EMBL" id="CAB4957832.1"/>
    </source>
</evidence>
<feature type="transmembrane region" description="Helical" evidence="1">
    <location>
        <begin position="367"/>
        <end position="385"/>
    </location>
</feature>
<protein>
    <submittedName>
        <fullName evidence="2">Unannotated protein</fullName>
    </submittedName>
</protein>
<dbReference type="AlphaFoldDB" id="A0A6J7KTR2"/>
<keyword evidence="1" id="KW-0812">Transmembrane</keyword>
<feature type="transmembrane region" description="Helical" evidence="1">
    <location>
        <begin position="457"/>
        <end position="478"/>
    </location>
</feature>
<dbReference type="EMBL" id="CAFBNL010000070">
    <property type="protein sequence ID" value="CAB4957832.1"/>
    <property type="molecule type" value="Genomic_DNA"/>
</dbReference>
<feature type="transmembrane region" description="Helical" evidence="1">
    <location>
        <begin position="186"/>
        <end position="202"/>
    </location>
</feature>
<gene>
    <name evidence="2" type="ORF">UFOPK3789_01099</name>
</gene>
<name>A0A6J7KTR2_9ZZZZ</name>
<evidence type="ECO:0000256" key="1">
    <source>
        <dbReference type="SAM" id="Phobius"/>
    </source>
</evidence>
<feature type="transmembrane region" description="Helical" evidence="1">
    <location>
        <begin position="417"/>
        <end position="445"/>
    </location>
</feature>